<dbReference type="Pfam" id="PF07883">
    <property type="entry name" value="Cupin_2"/>
    <property type="match status" value="1"/>
</dbReference>
<accession>A0A3E1YA35</accession>
<dbReference type="Proteomes" id="UP000260644">
    <property type="component" value="Unassembled WGS sequence"/>
</dbReference>
<organism evidence="2 3">
    <name type="scientific">Chitinophaga silvatica</name>
    <dbReference type="NCBI Taxonomy" id="2282649"/>
    <lineage>
        <taxon>Bacteria</taxon>
        <taxon>Pseudomonadati</taxon>
        <taxon>Bacteroidota</taxon>
        <taxon>Chitinophagia</taxon>
        <taxon>Chitinophagales</taxon>
        <taxon>Chitinophagaceae</taxon>
        <taxon>Chitinophaga</taxon>
    </lineage>
</organism>
<dbReference type="EMBL" id="QPMM01000006">
    <property type="protein sequence ID" value="RFS22570.1"/>
    <property type="molecule type" value="Genomic_DNA"/>
</dbReference>
<dbReference type="PANTHER" id="PTHR36440">
    <property type="entry name" value="PUTATIVE (AFU_ORTHOLOGUE AFUA_8G07350)-RELATED"/>
    <property type="match status" value="1"/>
</dbReference>
<protein>
    <submittedName>
        <fullName evidence="2">Cupin domain-containing protein</fullName>
    </submittedName>
</protein>
<evidence type="ECO:0000259" key="1">
    <source>
        <dbReference type="Pfam" id="PF07883"/>
    </source>
</evidence>
<keyword evidence="3" id="KW-1185">Reference proteome</keyword>
<evidence type="ECO:0000313" key="3">
    <source>
        <dbReference type="Proteomes" id="UP000260644"/>
    </source>
</evidence>
<dbReference type="OrthoDB" id="1423961at2"/>
<dbReference type="RefSeq" id="WP_116975964.1">
    <property type="nucleotide sequence ID" value="NZ_QPMM01000006.1"/>
</dbReference>
<dbReference type="Gene3D" id="2.60.120.10">
    <property type="entry name" value="Jelly Rolls"/>
    <property type="match status" value="1"/>
</dbReference>
<dbReference type="InterPro" id="IPR013096">
    <property type="entry name" value="Cupin_2"/>
</dbReference>
<comment type="caution">
    <text evidence="2">The sequence shown here is derived from an EMBL/GenBank/DDBJ whole genome shotgun (WGS) entry which is preliminary data.</text>
</comment>
<evidence type="ECO:0000313" key="2">
    <source>
        <dbReference type="EMBL" id="RFS22570.1"/>
    </source>
</evidence>
<dbReference type="InterPro" id="IPR053146">
    <property type="entry name" value="QDO-like"/>
</dbReference>
<sequence length="189" mass="22101">MPGRFMYDDQTIKNVITGQIVKFLTSDTGSDTLEMESLYLPFSIEPPVHYHPYQDEYIKVLEGELTVRMDGEINIYRSGSAIHIKKNTRHSIWNSGFRETIVNWKVDPALETAEFLRTMTQLSNSGETDVQGVPSLHVMVYLLRKYNKIFRLEQPREVTLRMLYLLFSPVFCLKKFRKKFNNPLKQSTN</sequence>
<feature type="domain" description="Cupin type-2" evidence="1">
    <location>
        <begin position="45"/>
        <end position="96"/>
    </location>
</feature>
<dbReference type="SUPFAM" id="SSF51182">
    <property type="entry name" value="RmlC-like cupins"/>
    <property type="match status" value="1"/>
</dbReference>
<dbReference type="AlphaFoldDB" id="A0A3E1YA35"/>
<gene>
    <name evidence="2" type="ORF">DVR12_12260</name>
</gene>
<proteinExistence type="predicted"/>
<name>A0A3E1YA35_9BACT</name>
<dbReference type="InterPro" id="IPR011051">
    <property type="entry name" value="RmlC_Cupin_sf"/>
</dbReference>
<reference evidence="2 3" key="1">
    <citation type="submission" date="2018-07" db="EMBL/GenBank/DDBJ databases">
        <title>Chitinophaga K2CV101002-2 sp. nov., isolated from a monsoon evergreen broad-leaved forest soil.</title>
        <authorList>
            <person name="Lv Y."/>
        </authorList>
    </citation>
    <scope>NUCLEOTIDE SEQUENCE [LARGE SCALE GENOMIC DNA]</scope>
    <source>
        <strain evidence="2 3">GDMCC 1.1288</strain>
    </source>
</reference>
<dbReference type="InterPro" id="IPR014710">
    <property type="entry name" value="RmlC-like_jellyroll"/>
</dbReference>
<dbReference type="PANTHER" id="PTHR36440:SF1">
    <property type="entry name" value="PUTATIVE (AFU_ORTHOLOGUE AFUA_8G07350)-RELATED"/>
    <property type="match status" value="1"/>
</dbReference>